<evidence type="ECO:0000313" key="1">
    <source>
        <dbReference type="EMBL" id="CAB4196613.1"/>
    </source>
</evidence>
<proteinExistence type="predicted"/>
<sequence length="126" mass="14812">MKISCPTCKDELSIITIESINHKNYDCKKCKFHVSFNTINNEIIAYNIYFKKIEHTYILNSYNMPNLNIVQTNLKLILKTNKQILPIFSDIKLIIFINKFIQPKDYSNINDYLSIANKLFNIVPFS</sequence>
<dbReference type="EMBL" id="LR797252">
    <property type="protein sequence ID" value="CAB4196613.1"/>
    <property type="molecule type" value="Genomic_DNA"/>
</dbReference>
<accession>A0A6J5RGZ0</accession>
<reference evidence="1" key="1">
    <citation type="submission" date="2020-05" db="EMBL/GenBank/DDBJ databases">
        <authorList>
            <person name="Chiriac C."/>
            <person name="Salcher M."/>
            <person name="Ghai R."/>
            <person name="Kavagutti S V."/>
        </authorList>
    </citation>
    <scope>NUCLEOTIDE SEQUENCE</scope>
</reference>
<name>A0A6J5RGZ0_9CAUD</name>
<protein>
    <submittedName>
        <fullName evidence="1">Uncharacterized protein</fullName>
    </submittedName>
</protein>
<organism evidence="1">
    <name type="scientific">uncultured Caudovirales phage</name>
    <dbReference type="NCBI Taxonomy" id="2100421"/>
    <lineage>
        <taxon>Viruses</taxon>
        <taxon>Duplodnaviria</taxon>
        <taxon>Heunggongvirae</taxon>
        <taxon>Uroviricota</taxon>
        <taxon>Caudoviricetes</taxon>
        <taxon>Peduoviridae</taxon>
        <taxon>Maltschvirus</taxon>
        <taxon>Maltschvirus maltsch</taxon>
    </lineage>
</organism>
<gene>
    <name evidence="1" type="ORF">UFOVP1290_133</name>
</gene>